<feature type="chain" id="PRO_5039027400" description="Excalibur calcium-binding domain-containing protein" evidence="1">
    <location>
        <begin position="21"/>
        <end position="87"/>
    </location>
</feature>
<dbReference type="AlphaFoldDB" id="A0A7X3FHK2"/>
<dbReference type="SMART" id="SM00894">
    <property type="entry name" value="Excalibur"/>
    <property type="match status" value="1"/>
</dbReference>
<name>A0A7X3FHK2_9BACL</name>
<sequence length="87" mass="9517">MKKKLAAALAVALFIGIPLGYGNVAEAKAKTYKNCTELNKDYKGGVARSASVKNKGGKTKYKPYVSQELYDANKKSDRDKDLIACER</sequence>
<proteinExistence type="predicted"/>
<organism evidence="3 4">
    <name type="scientific">Paenibacillus lutrae</name>
    <dbReference type="NCBI Taxonomy" id="2078573"/>
    <lineage>
        <taxon>Bacteria</taxon>
        <taxon>Bacillati</taxon>
        <taxon>Bacillota</taxon>
        <taxon>Bacilli</taxon>
        <taxon>Bacillales</taxon>
        <taxon>Paenibacillaceae</taxon>
        <taxon>Paenibacillus</taxon>
    </lineage>
</organism>
<dbReference type="RefSeq" id="WP_157335273.1">
    <property type="nucleotide sequence ID" value="NZ_RHLK01000004.1"/>
</dbReference>
<gene>
    <name evidence="3" type="ORF">EDM21_10345</name>
</gene>
<feature type="domain" description="Excalibur calcium-binding" evidence="2">
    <location>
        <begin position="31"/>
        <end position="86"/>
    </location>
</feature>
<comment type="caution">
    <text evidence="3">The sequence shown here is derived from an EMBL/GenBank/DDBJ whole genome shotgun (WGS) entry which is preliminary data.</text>
</comment>
<keyword evidence="4" id="KW-1185">Reference proteome</keyword>
<keyword evidence="1" id="KW-0732">Signal</keyword>
<dbReference type="EMBL" id="RHLK01000004">
    <property type="protein sequence ID" value="MVO99925.1"/>
    <property type="molecule type" value="Genomic_DNA"/>
</dbReference>
<dbReference type="InterPro" id="IPR008613">
    <property type="entry name" value="Excalibur_Ca-bd_domain"/>
</dbReference>
<evidence type="ECO:0000313" key="3">
    <source>
        <dbReference type="EMBL" id="MVO99925.1"/>
    </source>
</evidence>
<evidence type="ECO:0000259" key="2">
    <source>
        <dbReference type="SMART" id="SM00894"/>
    </source>
</evidence>
<evidence type="ECO:0000256" key="1">
    <source>
        <dbReference type="SAM" id="SignalP"/>
    </source>
</evidence>
<feature type="signal peptide" evidence="1">
    <location>
        <begin position="1"/>
        <end position="20"/>
    </location>
</feature>
<dbReference type="Pfam" id="PF05901">
    <property type="entry name" value="Excalibur"/>
    <property type="match status" value="1"/>
</dbReference>
<reference evidence="3 4" key="1">
    <citation type="journal article" date="2019" name="Microorganisms">
        <title>Paenibacillus lutrae sp. nov., A Chitinolytic Species Isolated from A River Otter in Castril Natural Park, Granada, Spain.</title>
        <authorList>
            <person name="Rodriguez M."/>
            <person name="Reina J.C."/>
            <person name="Bejar V."/>
            <person name="Llamas I."/>
        </authorList>
    </citation>
    <scope>NUCLEOTIDE SEQUENCE [LARGE SCALE GENOMIC DNA]</scope>
    <source>
        <strain evidence="3 4">N10</strain>
    </source>
</reference>
<dbReference type="OrthoDB" id="2735480at2"/>
<dbReference type="Proteomes" id="UP000490800">
    <property type="component" value="Unassembled WGS sequence"/>
</dbReference>
<protein>
    <recommendedName>
        <fullName evidence="2">Excalibur calcium-binding domain-containing protein</fullName>
    </recommendedName>
</protein>
<accession>A0A7X3FHK2</accession>
<evidence type="ECO:0000313" key="4">
    <source>
        <dbReference type="Proteomes" id="UP000490800"/>
    </source>
</evidence>